<dbReference type="EnsemblProtists" id="HpaT810477">
    <property type="protein sequence ID" value="HpaP810477"/>
    <property type="gene ID" value="HpaG810477"/>
</dbReference>
<evidence type="ECO:0000313" key="2">
    <source>
        <dbReference type="Proteomes" id="UP000011713"/>
    </source>
</evidence>
<dbReference type="Proteomes" id="UP000011713">
    <property type="component" value="Unassembled WGS sequence"/>
</dbReference>
<keyword evidence="2" id="KW-1185">Reference proteome</keyword>
<dbReference type="VEuPathDB" id="FungiDB:HpaG810477"/>
<dbReference type="AlphaFoldDB" id="M4BVD5"/>
<dbReference type="InParanoid" id="M4BVD5"/>
<accession>M4BVD5</accession>
<reference evidence="2" key="1">
    <citation type="journal article" date="2010" name="Science">
        <title>Signatures of adaptation to obligate biotrophy in the Hyaloperonospora arabidopsidis genome.</title>
        <authorList>
            <person name="Baxter L."/>
            <person name="Tripathy S."/>
            <person name="Ishaque N."/>
            <person name="Boot N."/>
            <person name="Cabral A."/>
            <person name="Kemen E."/>
            <person name="Thines M."/>
            <person name="Ah-Fong A."/>
            <person name="Anderson R."/>
            <person name="Badejoko W."/>
            <person name="Bittner-Eddy P."/>
            <person name="Boore J.L."/>
            <person name="Chibucos M.C."/>
            <person name="Coates M."/>
            <person name="Dehal P."/>
            <person name="Delehaunty K."/>
            <person name="Dong S."/>
            <person name="Downton P."/>
            <person name="Dumas B."/>
            <person name="Fabro G."/>
            <person name="Fronick C."/>
            <person name="Fuerstenberg S.I."/>
            <person name="Fulton L."/>
            <person name="Gaulin E."/>
            <person name="Govers F."/>
            <person name="Hughes L."/>
            <person name="Humphray S."/>
            <person name="Jiang R.H."/>
            <person name="Judelson H."/>
            <person name="Kamoun S."/>
            <person name="Kyung K."/>
            <person name="Meijer H."/>
            <person name="Minx P."/>
            <person name="Morris P."/>
            <person name="Nelson J."/>
            <person name="Phuntumart V."/>
            <person name="Qutob D."/>
            <person name="Rehmany A."/>
            <person name="Rougon-Cardoso A."/>
            <person name="Ryden P."/>
            <person name="Torto-Alalibo T."/>
            <person name="Studholme D."/>
            <person name="Wang Y."/>
            <person name="Win J."/>
            <person name="Wood J."/>
            <person name="Clifton S.W."/>
            <person name="Rogers J."/>
            <person name="Van den Ackerveken G."/>
            <person name="Jones J.D."/>
            <person name="McDowell J.M."/>
            <person name="Beynon J."/>
            <person name="Tyler B.M."/>
        </authorList>
    </citation>
    <scope>NUCLEOTIDE SEQUENCE [LARGE SCALE GENOMIC DNA]</scope>
    <source>
        <strain evidence="2">Emoy2</strain>
    </source>
</reference>
<name>M4BVD5_HYAAE</name>
<dbReference type="HOGENOM" id="CLU_1839005_0_0_1"/>
<evidence type="ECO:0000313" key="1">
    <source>
        <dbReference type="EnsemblProtists" id="HpaP810477"/>
    </source>
</evidence>
<proteinExistence type="predicted"/>
<reference evidence="1" key="2">
    <citation type="submission" date="2015-06" db="UniProtKB">
        <authorList>
            <consortium name="EnsemblProtists"/>
        </authorList>
    </citation>
    <scope>IDENTIFICATION</scope>
    <source>
        <strain evidence="1">Emoy2</strain>
    </source>
</reference>
<sequence>MSGPVIRLPVFLRARRVKLLVSVRKVECRTFKSYLSVCVCVCLSVNNAARCSLPVSIKRTHVIGLKSTNGEYDHISKGCRVACVYSGLIWTLTASYSFFSDCCCWIVFNNLIQFYELDYLYQRASSRACSPILSCKGVTI</sequence>
<organism evidence="1 2">
    <name type="scientific">Hyaloperonospora arabidopsidis (strain Emoy2)</name>
    <name type="common">Downy mildew agent</name>
    <name type="synonym">Peronospora arabidopsidis</name>
    <dbReference type="NCBI Taxonomy" id="559515"/>
    <lineage>
        <taxon>Eukaryota</taxon>
        <taxon>Sar</taxon>
        <taxon>Stramenopiles</taxon>
        <taxon>Oomycota</taxon>
        <taxon>Peronosporomycetes</taxon>
        <taxon>Peronosporales</taxon>
        <taxon>Peronosporaceae</taxon>
        <taxon>Hyaloperonospora</taxon>
    </lineage>
</organism>
<protein>
    <submittedName>
        <fullName evidence="1">Uncharacterized protein</fullName>
    </submittedName>
</protein>
<dbReference type="EMBL" id="JH597976">
    <property type="status" value="NOT_ANNOTATED_CDS"/>
    <property type="molecule type" value="Genomic_DNA"/>
</dbReference>